<evidence type="ECO:0000313" key="1">
    <source>
        <dbReference type="EMBL" id="CAI3545586.1"/>
    </source>
</evidence>
<proteinExistence type="predicted"/>
<dbReference type="AlphaFoldDB" id="A0AAD1YB97"/>
<dbReference type="Proteomes" id="UP001189143">
    <property type="component" value="Unassembled WGS sequence"/>
</dbReference>
<dbReference type="RefSeq" id="WP_317049141.1">
    <property type="nucleotide sequence ID" value="NZ_CAMRXC010000033.1"/>
</dbReference>
<accession>A0AAD1YB97</accession>
<comment type="caution">
    <text evidence="1">The sequence shown here is derived from an EMBL/GenBank/DDBJ whole genome shotgun (WGS) entry which is preliminary data.</text>
</comment>
<name>A0AAD1YB97_9CLOT</name>
<dbReference type="EMBL" id="CAMTCP010000066">
    <property type="protein sequence ID" value="CAI3545586.1"/>
    <property type="molecule type" value="Genomic_DNA"/>
</dbReference>
<sequence length="141" mass="16207">MSVEIKGINNILKRLDKLSHIESSKAVKSVAEDVQKAISGAANEFSENGDAIQAFEERKCGNSTYIDVGLKADSCDWDKAKSLWFQQWGFYDYGWNFKNVHPYISSHKQWFDEAIQAIEADVKKKLKEELRKQVKECWNEG</sequence>
<organism evidence="1 2">
    <name type="scientific">Clostridium neonatale</name>
    <dbReference type="NCBI Taxonomy" id="137838"/>
    <lineage>
        <taxon>Bacteria</taxon>
        <taxon>Bacillati</taxon>
        <taxon>Bacillota</taxon>
        <taxon>Clostridia</taxon>
        <taxon>Eubacteriales</taxon>
        <taxon>Clostridiaceae</taxon>
        <taxon>Clostridium</taxon>
    </lineage>
</organism>
<gene>
    <name evidence="1" type="ORF">CNEO2_150022</name>
</gene>
<protein>
    <submittedName>
        <fullName evidence="1">Phage protein, HK97 gp10 family</fullName>
    </submittedName>
</protein>
<reference evidence="1" key="1">
    <citation type="submission" date="2022-10" db="EMBL/GenBank/DDBJ databases">
        <authorList>
            <person name="Aires J."/>
            <person name="Mesa V."/>
        </authorList>
    </citation>
    <scope>NUCLEOTIDE SEQUENCE</scope>
    <source>
        <strain evidence="1">Clostridium neonatale JD116</strain>
    </source>
</reference>
<evidence type="ECO:0000313" key="2">
    <source>
        <dbReference type="Proteomes" id="UP001189143"/>
    </source>
</evidence>